<evidence type="ECO:0000256" key="5">
    <source>
        <dbReference type="SAM" id="Phobius"/>
    </source>
</evidence>
<evidence type="ECO:0000259" key="6">
    <source>
        <dbReference type="Pfam" id="PF01694"/>
    </source>
</evidence>
<dbReference type="InterPro" id="IPR035952">
    <property type="entry name" value="Rhomboid-like_sf"/>
</dbReference>
<reference evidence="7 8" key="1">
    <citation type="submission" date="2018-10" db="EMBL/GenBank/DDBJ databases">
        <title>Genomic Encyclopedia of Archaeal and Bacterial Type Strains, Phase II (KMG-II): from individual species to whole genera.</title>
        <authorList>
            <person name="Goeker M."/>
        </authorList>
    </citation>
    <scope>NUCLEOTIDE SEQUENCE [LARGE SCALE GENOMIC DNA]</scope>
    <source>
        <strain evidence="7 8">DSM 14954</strain>
    </source>
</reference>
<name>A0A660L819_9ACTN</name>
<dbReference type="Gene3D" id="1.20.1540.10">
    <property type="entry name" value="Rhomboid-like"/>
    <property type="match status" value="1"/>
</dbReference>
<feature type="transmembrane region" description="Helical" evidence="5">
    <location>
        <begin position="116"/>
        <end position="136"/>
    </location>
</feature>
<protein>
    <submittedName>
        <fullName evidence="7">Rhomboid family protein</fullName>
    </submittedName>
</protein>
<dbReference type="EMBL" id="RBIL01000001">
    <property type="protein sequence ID" value="RKQ91208.1"/>
    <property type="molecule type" value="Genomic_DNA"/>
</dbReference>
<keyword evidence="3 5" id="KW-1133">Transmembrane helix</keyword>
<dbReference type="GO" id="GO:0004252">
    <property type="term" value="F:serine-type endopeptidase activity"/>
    <property type="evidence" value="ECO:0007669"/>
    <property type="project" value="InterPro"/>
</dbReference>
<accession>A0A660L819</accession>
<feature type="domain" description="Peptidase S54 rhomboid" evidence="6">
    <location>
        <begin position="56"/>
        <end position="186"/>
    </location>
</feature>
<keyword evidence="2 5" id="KW-0812">Transmembrane</keyword>
<evidence type="ECO:0000313" key="7">
    <source>
        <dbReference type="EMBL" id="RKQ91208.1"/>
    </source>
</evidence>
<evidence type="ECO:0000256" key="3">
    <source>
        <dbReference type="ARBA" id="ARBA00022989"/>
    </source>
</evidence>
<feature type="transmembrane region" description="Helical" evidence="5">
    <location>
        <begin position="16"/>
        <end position="37"/>
    </location>
</feature>
<dbReference type="AlphaFoldDB" id="A0A660L819"/>
<evidence type="ECO:0000256" key="4">
    <source>
        <dbReference type="ARBA" id="ARBA00023136"/>
    </source>
</evidence>
<evidence type="ECO:0000256" key="2">
    <source>
        <dbReference type="ARBA" id="ARBA00022692"/>
    </source>
</evidence>
<feature type="transmembrane region" description="Helical" evidence="5">
    <location>
        <begin position="91"/>
        <end position="110"/>
    </location>
</feature>
<dbReference type="OrthoDB" id="465874at2"/>
<feature type="transmembrane region" description="Helical" evidence="5">
    <location>
        <begin position="143"/>
        <end position="163"/>
    </location>
</feature>
<keyword evidence="8" id="KW-1185">Reference proteome</keyword>
<feature type="transmembrane region" description="Helical" evidence="5">
    <location>
        <begin position="57"/>
        <end position="79"/>
    </location>
</feature>
<feature type="transmembrane region" description="Helical" evidence="5">
    <location>
        <begin position="169"/>
        <end position="186"/>
    </location>
</feature>
<sequence>MVSTTPEVKADPRVRGFLLVAAMVAVMWAVEIVDVFAGDLDSAGIRPRDPEGLVGVALAPVLHGGFGHLIGNTIPFLVLGGVIALSGLARVAAVTAIVAVVGGLGTWLVAPANTVHIGASGLVFGFAAYLIARGAFSRRALHLVAGVLVLFIYGGTLAFGLVPTPGVSWQGHAFGAVGGVVAAWWLDRRASSSDRANRPSFA</sequence>
<comment type="caution">
    <text evidence="7">The sequence shown here is derived from an EMBL/GenBank/DDBJ whole genome shotgun (WGS) entry which is preliminary data.</text>
</comment>
<dbReference type="Pfam" id="PF01694">
    <property type="entry name" value="Rhomboid"/>
    <property type="match status" value="1"/>
</dbReference>
<dbReference type="Proteomes" id="UP000278962">
    <property type="component" value="Unassembled WGS sequence"/>
</dbReference>
<dbReference type="RefSeq" id="WP_121248622.1">
    <property type="nucleotide sequence ID" value="NZ_RBIL01000001.1"/>
</dbReference>
<evidence type="ECO:0000256" key="1">
    <source>
        <dbReference type="ARBA" id="ARBA00004141"/>
    </source>
</evidence>
<comment type="subcellular location">
    <subcellularLocation>
        <location evidence="1">Membrane</location>
        <topology evidence="1">Multi-pass membrane protein</topology>
    </subcellularLocation>
</comment>
<dbReference type="GO" id="GO:0016020">
    <property type="term" value="C:membrane"/>
    <property type="evidence" value="ECO:0007669"/>
    <property type="project" value="UniProtKB-SubCell"/>
</dbReference>
<keyword evidence="4 5" id="KW-0472">Membrane</keyword>
<proteinExistence type="predicted"/>
<evidence type="ECO:0000313" key="8">
    <source>
        <dbReference type="Proteomes" id="UP000278962"/>
    </source>
</evidence>
<dbReference type="InterPro" id="IPR022764">
    <property type="entry name" value="Peptidase_S54_rhomboid_dom"/>
</dbReference>
<gene>
    <name evidence="7" type="ORF">C8N24_1028</name>
</gene>
<dbReference type="SUPFAM" id="SSF144091">
    <property type="entry name" value="Rhomboid-like"/>
    <property type="match status" value="1"/>
</dbReference>
<organism evidence="7 8">
    <name type="scientific">Solirubrobacter pauli</name>
    <dbReference type="NCBI Taxonomy" id="166793"/>
    <lineage>
        <taxon>Bacteria</taxon>
        <taxon>Bacillati</taxon>
        <taxon>Actinomycetota</taxon>
        <taxon>Thermoleophilia</taxon>
        <taxon>Solirubrobacterales</taxon>
        <taxon>Solirubrobacteraceae</taxon>
        <taxon>Solirubrobacter</taxon>
    </lineage>
</organism>